<gene>
    <name evidence="2" type="ORF">AERYTH_15525</name>
</gene>
<keyword evidence="1" id="KW-0472">Membrane</keyword>
<evidence type="ECO:0000256" key="1">
    <source>
        <dbReference type="SAM" id="Phobius"/>
    </source>
</evidence>
<sequence>MLSNLTDPVILFFVLGLLAGTLRSNLEVPPAVTKFLSLYLLMSIGFKGGEALAATGITSTALTVMGLAVLLSVVIPVVGYRVLRRRVAPFDAAAIAATYGSVSAVTFVAATQFVTSRGDEPGGYMTVALVMMETPAVIMAVLLATWVRSQRRAAEPALVAARTTGSGPDAPTTPTSDLPPAGASVGSILRGAFTEGTFLLLVGSLVIGVASGSSGAETMAPLLHDLFKGLLAFFLLDMGLVVARQLREVKGVPPFLIGFAVVMPLLGATLALALGVLAGLSIGDLTLLTVLAASGSYIVVPAVARHAIPEALPSRYLTMSLGITFPFNIVLGIPLYHAIAGVLA</sequence>
<proteinExistence type="predicted"/>
<feature type="transmembrane region" description="Helical" evidence="1">
    <location>
        <begin position="126"/>
        <end position="147"/>
    </location>
</feature>
<dbReference type="Pfam" id="PF05982">
    <property type="entry name" value="Sbt_1"/>
    <property type="match status" value="1"/>
</dbReference>
<protein>
    <submittedName>
        <fullName evidence="2">Permease</fullName>
    </submittedName>
</protein>
<organism evidence="2 3">
    <name type="scientific">Aeromicrobium erythreum</name>
    <dbReference type="NCBI Taxonomy" id="2041"/>
    <lineage>
        <taxon>Bacteria</taxon>
        <taxon>Bacillati</taxon>
        <taxon>Actinomycetota</taxon>
        <taxon>Actinomycetes</taxon>
        <taxon>Propionibacteriales</taxon>
        <taxon>Nocardioidaceae</taxon>
        <taxon>Aeromicrobium</taxon>
    </lineage>
</organism>
<keyword evidence="1" id="KW-1133">Transmembrane helix</keyword>
<accession>A0A0U3TKH7</accession>
<dbReference type="EMBL" id="CP011502">
    <property type="protein sequence ID" value="ALX06007.1"/>
    <property type="molecule type" value="Genomic_DNA"/>
</dbReference>
<keyword evidence="1" id="KW-0812">Transmembrane</keyword>
<feature type="transmembrane region" description="Helical" evidence="1">
    <location>
        <begin position="255"/>
        <end position="279"/>
    </location>
</feature>
<keyword evidence="3" id="KW-1185">Reference proteome</keyword>
<evidence type="ECO:0000313" key="3">
    <source>
        <dbReference type="Proteomes" id="UP000067689"/>
    </source>
</evidence>
<dbReference type="PANTHER" id="PTHR40400">
    <property type="entry name" value="SLR1512 PROTEIN"/>
    <property type="match status" value="1"/>
</dbReference>
<name>A0A0U3TKH7_9ACTN</name>
<reference evidence="2 3" key="1">
    <citation type="journal article" date="1991" name="Int. J. Syst. Bacteriol.">
        <title>Description of the erythromycin-producing bacterium Arthrobacter sp. strain NRRL B-3381 as Aeromicrobium erythreum gen. nov., sp. nov.</title>
        <authorList>
            <person name="Miller E.S."/>
            <person name="Woese C.R."/>
            <person name="Brenner S."/>
        </authorList>
    </citation>
    <scope>NUCLEOTIDE SEQUENCE [LARGE SCALE GENOMIC DNA]</scope>
    <source>
        <strain evidence="2 3">AR18</strain>
    </source>
</reference>
<feature type="transmembrane region" description="Helical" evidence="1">
    <location>
        <begin position="51"/>
        <end position="80"/>
    </location>
</feature>
<dbReference type="PATRIC" id="fig|2041.4.peg.3242"/>
<dbReference type="PANTHER" id="PTHR40400:SF1">
    <property type="entry name" value="SLR1512 PROTEIN"/>
    <property type="match status" value="1"/>
</dbReference>
<dbReference type="Proteomes" id="UP000067689">
    <property type="component" value="Chromosome"/>
</dbReference>
<evidence type="ECO:0000313" key="2">
    <source>
        <dbReference type="EMBL" id="ALX06007.1"/>
    </source>
</evidence>
<feature type="transmembrane region" description="Helical" evidence="1">
    <location>
        <begin position="197"/>
        <end position="214"/>
    </location>
</feature>
<feature type="transmembrane region" description="Helical" evidence="1">
    <location>
        <begin position="92"/>
        <end position="114"/>
    </location>
</feature>
<dbReference type="OrthoDB" id="345121at2"/>
<dbReference type="KEGG" id="aer:AERYTH_15525"/>
<dbReference type="STRING" id="2041.AERYTH_15525"/>
<dbReference type="RefSeq" id="WP_067860542.1">
    <property type="nucleotide sequence ID" value="NZ_CP011502.1"/>
</dbReference>
<feature type="transmembrane region" description="Helical" evidence="1">
    <location>
        <begin position="316"/>
        <end position="339"/>
    </location>
</feature>
<feature type="transmembrane region" description="Helical" evidence="1">
    <location>
        <begin position="285"/>
        <end position="304"/>
    </location>
</feature>
<feature type="transmembrane region" description="Helical" evidence="1">
    <location>
        <begin position="226"/>
        <end position="243"/>
    </location>
</feature>
<dbReference type="AlphaFoldDB" id="A0A0U3TKH7"/>
<dbReference type="InterPro" id="IPR010293">
    <property type="entry name" value="Sbt_1"/>
</dbReference>